<reference evidence="1" key="1">
    <citation type="submission" date="2021-02" db="EMBL/GenBank/DDBJ databases">
        <authorList>
            <person name="Dougan E. K."/>
            <person name="Rhodes N."/>
            <person name="Thang M."/>
            <person name="Chan C."/>
        </authorList>
    </citation>
    <scope>NUCLEOTIDE SEQUENCE</scope>
</reference>
<dbReference type="EMBL" id="CAJNJA010029632">
    <property type="protein sequence ID" value="CAE7632134.1"/>
    <property type="molecule type" value="Genomic_DNA"/>
</dbReference>
<dbReference type="AlphaFoldDB" id="A0A812VM71"/>
<dbReference type="Proteomes" id="UP000601435">
    <property type="component" value="Unassembled WGS sequence"/>
</dbReference>
<comment type="caution">
    <text evidence="1">The sequence shown here is derived from an EMBL/GenBank/DDBJ whole genome shotgun (WGS) entry which is preliminary data.</text>
</comment>
<protein>
    <submittedName>
        <fullName evidence="1">Uncharacterized protein</fullName>
    </submittedName>
</protein>
<name>A0A812VM71_9DINO</name>
<sequence length="126" mass="13683">MCATLYAQDWGRSGFSLSGEVRWGPGISCEIEESLVDGYQVWLVNDCGEQMVLLGTVAKQQDPQLSANCCDESWYSFYLGLLTAPSDAASIAIVPFRGSQLYLPSFLPITQRTIATSTTTTTIASN</sequence>
<evidence type="ECO:0000313" key="2">
    <source>
        <dbReference type="Proteomes" id="UP000601435"/>
    </source>
</evidence>
<feature type="non-terminal residue" evidence="1">
    <location>
        <position position="1"/>
    </location>
</feature>
<proteinExistence type="predicted"/>
<accession>A0A812VM71</accession>
<gene>
    <name evidence="1" type="ORF">SNEC2469_LOCUS17816</name>
</gene>
<evidence type="ECO:0000313" key="1">
    <source>
        <dbReference type="EMBL" id="CAE7632134.1"/>
    </source>
</evidence>
<organism evidence="1 2">
    <name type="scientific">Symbiodinium necroappetens</name>
    <dbReference type="NCBI Taxonomy" id="1628268"/>
    <lineage>
        <taxon>Eukaryota</taxon>
        <taxon>Sar</taxon>
        <taxon>Alveolata</taxon>
        <taxon>Dinophyceae</taxon>
        <taxon>Suessiales</taxon>
        <taxon>Symbiodiniaceae</taxon>
        <taxon>Symbiodinium</taxon>
    </lineage>
</organism>
<dbReference type="OrthoDB" id="423909at2759"/>
<keyword evidence="2" id="KW-1185">Reference proteome</keyword>